<evidence type="ECO:0000313" key="3">
    <source>
        <dbReference type="Proteomes" id="UP000013893"/>
    </source>
</evidence>
<dbReference type="KEGG" id="saal:L336_0345"/>
<dbReference type="Gene3D" id="2.40.70.10">
    <property type="entry name" value="Acid Proteases"/>
    <property type="match status" value="1"/>
</dbReference>
<gene>
    <name evidence="2" type="ORF">L336_0345</name>
</gene>
<dbReference type="PANTHER" id="PTHR38037">
    <property type="entry name" value="ZN_PROTEASE DOMAIN-CONTAINING PROTEIN"/>
    <property type="match status" value="1"/>
</dbReference>
<dbReference type="InterPro" id="IPR021109">
    <property type="entry name" value="Peptidase_aspartic_dom_sf"/>
</dbReference>
<proteinExistence type="predicted"/>
<organism evidence="2 3">
    <name type="scientific">Candidatus Saccharimonas aalborgensis</name>
    <dbReference type="NCBI Taxonomy" id="1332188"/>
    <lineage>
        <taxon>Bacteria</taxon>
        <taxon>Candidatus Saccharimonadota</taxon>
        <taxon>Candidatus Saccharimonadia</taxon>
        <taxon>Candidatus Saccharimonadales</taxon>
        <taxon>Candidatus Saccharimonadaceae</taxon>
        <taxon>Candidatus Saccharimonas</taxon>
    </lineage>
</organism>
<dbReference type="STRING" id="1332188.L336_0345"/>
<dbReference type="AlphaFoldDB" id="R4PKH7"/>
<dbReference type="SUPFAM" id="SSF50630">
    <property type="entry name" value="Acid proteases"/>
    <property type="match status" value="1"/>
</dbReference>
<dbReference type="PANTHER" id="PTHR38037:SF2">
    <property type="entry name" value="ATP-DEPENDENT ZINC PROTEASE DOMAIN-CONTAINING PROTEIN-RELATED"/>
    <property type="match status" value="1"/>
</dbReference>
<protein>
    <recommendedName>
        <fullName evidence="1">Retropepsin-like aspartic endopeptidase domain-containing protein</fullName>
    </recommendedName>
</protein>
<dbReference type="OrthoDB" id="9782977at2"/>
<sequence length="143" mass="16363">MTKVLGRAERVDFADYGLHDIPAKVDTGAYSSSIDCSKVELRNGELEFILFHPSVKGYTGELHHTQEFDTTEVKNANGVQLRYVIFPQMTINGETRRCRLTLADRSKLRYPVLIGRRFLREGEYTVDVRIGKGLPDDEEERNL</sequence>
<accession>R4PKH7</accession>
<dbReference type="InterPro" id="IPR008503">
    <property type="entry name" value="Asp_endopeptidase"/>
</dbReference>
<evidence type="ECO:0000259" key="1">
    <source>
        <dbReference type="Pfam" id="PF05618"/>
    </source>
</evidence>
<keyword evidence="3" id="KW-1185">Reference proteome</keyword>
<dbReference type="RefSeq" id="WP_015641503.1">
    <property type="nucleotide sequence ID" value="NC_021219.1"/>
</dbReference>
<reference evidence="2 3" key="1">
    <citation type="journal article" date="2013" name="Nat. Biotechnol.">
        <title>Genome sequences of rare, uncultured bacteria obtained by differential coverage binning of multiple metagenomes.</title>
        <authorList>
            <person name="Albertsen M."/>
            <person name="Hugenholtz P."/>
            <person name="Skarshewski A."/>
            <person name="Nielsen K.L."/>
            <person name="Tyson G.W."/>
            <person name="Nielsen P.H."/>
        </authorList>
    </citation>
    <scope>NUCLEOTIDE SEQUENCE [LARGE SCALE GENOMIC DNA]</scope>
    <source>
        <strain evidence="2">TM71</strain>
    </source>
</reference>
<dbReference type="HOGENOM" id="CLU_099424_1_0_0"/>
<feature type="domain" description="Retropepsin-like aspartic endopeptidase" evidence="1">
    <location>
        <begin position="4"/>
        <end position="128"/>
    </location>
</feature>
<evidence type="ECO:0000313" key="2">
    <source>
        <dbReference type="EMBL" id="AGL62053.1"/>
    </source>
</evidence>
<dbReference type="Proteomes" id="UP000013893">
    <property type="component" value="Chromosome"/>
</dbReference>
<dbReference type="EMBL" id="CP005957">
    <property type="protein sequence ID" value="AGL62053.1"/>
    <property type="molecule type" value="Genomic_DNA"/>
</dbReference>
<dbReference type="Pfam" id="PF05618">
    <property type="entry name" value="Zn_protease"/>
    <property type="match status" value="1"/>
</dbReference>
<name>R4PKH7_9BACT</name>